<reference evidence="2 3" key="1">
    <citation type="submission" date="2018-12" db="EMBL/GenBank/DDBJ databases">
        <title>Legionella sp,whole genome shotgun sequence.</title>
        <authorList>
            <person name="Wu H."/>
        </authorList>
    </citation>
    <scope>NUCLEOTIDE SEQUENCE [LARGE SCALE GENOMIC DNA]</scope>
    <source>
        <strain evidence="3">km714</strain>
    </source>
</reference>
<feature type="chain" id="PRO_5019480213" evidence="1">
    <location>
        <begin position="22"/>
        <end position="123"/>
    </location>
</feature>
<organism evidence="2 3">
    <name type="scientific">Legionella septentrionalis</name>
    <dbReference type="NCBI Taxonomy" id="2498109"/>
    <lineage>
        <taxon>Bacteria</taxon>
        <taxon>Pseudomonadati</taxon>
        <taxon>Pseudomonadota</taxon>
        <taxon>Gammaproteobacteria</taxon>
        <taxon>Legionellales</taxon>
        <taxon>Legionellaceae</taxon>
        <taxon>Legionella</taxon>
    </lineage>
</organism>
<proteinExistence type="predicted"/>
<keyword evidence="1" id="KW-0732">Signal</keyword>
<protein>
    <submittedName>
        <fullName evidence="2">DUF3757 domain-containing protein</fullName>
    </submittedName>
</protein>
<name>A0A433JI26_9GAMM</name>
<gene>
    <name evidence="2" type="ORF">EKM59_08405</name>
</gene>
<dbReference type="Pfam" id="PF12582">
    <property type="entry name" value="DUF3757"/>
    <property type="match status" value="1"/>
</dbReference>
<feature type="signal peptide" evidence="1">
    <location>
        <begin position="1"/>
        <end position="21"/>
    </location>
</feature>
<evidence type="ECO:0000313" key="2">
    <source>
        <dbReference type="EMBL" id="RUQ84526.1"/>
    </source>
</evidence>
<comment type="caution">
    <text evidence="2">The sequence shown here is derived from an EMBL/GenBank/DDBJ whole genome shotgun (WGS) entry which is preliminary data.</text>
</comment>
<dbReference type="InterPro" id="IPR022231">
    <property type="entry name" value="DUF3757"/>
</dbReference>
<sequence length="123" mass="13533">MKKILILLAALCSLTPLSSVATICPDPNHSSLQWGEVPLPWEVNPFSEHQPQGEENACFIRANILLAGSGRGIVCTYAISIGYYSIWWQVPVKIPAPAENNWRRSTAGYECTHSIVGCVFYPA</sequence>
<dbReference type="Proteomes" id="UP000288012">
    <property type="component" value="Unassembled WGS sequence"/>
</dbReference>
<dbReference type="AlphaFoldDB" id="A0A433JI26"/>
<accession>A0A433JI26</accession>
<evidence type="ECO:0000256" key="1">
    <source>
        <dbReference type="SAM" id="SignalP"/>
    </source>
</evidence>
<dbReference type="RefSeq" id="WP_127057272.1">
    <property type="nucleotide sequence ID" value="NZ_RZGR01000025.1"/>
</dbReference>
<dbReference type="EMBL" id="RZGR01000025">
    <property type="protein sequence ID" value="RUQ84526.1"/>
    <property type="molecule type" value="Genomic_DNA"/>
</dbReference>
<keyword evidence="3" id="KW-1185">Reference proteome</keyword>
<evidence type="ECO:0000313" key="3">
    <source>
        <dbReference type="Proteomes" id="UP000288012"/>
    </source>
</evidence>